<dbReference type="PANTHER" id="PTHR37828">
    <property type="entry name" value="GSR2449 PROTEIN"/>
    <property type="match status" value="1"/>
</dbReference>
<organism evidence="3 4">
    <name type="scientific">Humidesulfovibrio mexicanus</name>
    <dbReference type="NCBI Taxonomy" id="147047"/>
    <lineage>
        <taxon>Bacteria</taxon>
        <taxon>Pseudomonadati</taxon>
        <taxon>Thermodesulfobacteriota</taxon>
        <taxon>Desulfovibrionia</taxon>
        <taxon>Desulfovibrionales</taxon>
        <taxon>Desulfovibrionaceae</taxon>
        <taxon>Humidesulfovibrio</taxon>
    </lineage>
</organism>
<sequence>MFLVHVNYVKPIEVIDELLPAHRKFLEANYQAGIFLLSGPREPRSGGIILAQAGSRWELAAVLEQDPFVTQGAATYEIVEFKVTRAGKALRFLLDGEC</sequence>
<reference evidence="3 4" key="1">
    <citation type="submission" date="2017-06" db="EMBL/GenBank/DDBJ databases">
        <authorList>
            <person name="Kim H.J."/>
            <person name="Triplett B.A."/>
        </authorList>
    </citation>
    <scope>NUCLEOTIDE SEQUENCE [LARGE SCALE GENOMIC DNA]</scope>
    <source>
        <strain evidence="3 4">DSM 13116</strain>
    </source>
</reference>
<dbReference type="EMBL" id="FZOC01000001">
    <property type="protein sequence ID" value="SNR68251.1"/>
    <property type="molecule type" value="Genomic_DNA"/>
</dbReference>
<keyword evidence="4" id="KW-1185">Reference proteome</keyword>
<name>A0A238YBX8_9BACT</name>
<proteinExistence type="inferred from homology"/>
<comment type="similarity">
    <text evidence="1">Belongs to the YciI family.</text>
</comment>
<dbReference type="InterPro" id="IPR011008">
    <property type="entry name" value="Dimeric_a/b-barrel"/>
</dbReference>
<dbReference type="Pfam" id="PF03795">
    <property type="entry name" value="YCII"/>
    <property type="match status" value="1"/>
</dbReference>
<dbReference type="OrthoDB" id="9814407at2"/>
<dbReference type="InterPro" id="IPR005545">
    <property type="entry name" value="YCII"/>
</dbReference>
<evidence type="ECO:0000313" key="3">
    <source>
        <dbReference type="EMBL" id="SNR68251.1"/>
    </source>
</evidence>
<accession>A0A238YBX8</accession>
<evidence type="ECO:0000256" key="1">
    <source>
        <dbReference type="ARBA" id="ARBA00007689"/>
    </source>
</evidence>
<evidence type="ECO:0000313" key="4">
    <source>
        <dbReference type="Proteomes" id="UP000198324"/>
    </source>
</evidence>
<dbReference type="SUPFAM" id="SSF54909">
    <property type="entry name" value="Dimeric alpha+beta barrel"/>
    <property type="match status" value="1"/>
</dbReference>
<feature type="domain" description="YCII-related" evidence="2">
    <location>
        <begin position="1"/>
        <end position="82"/>
    </location>
</feature>
<protein>
    <submittedName>
        <fullName evidence="3">Uncharacterized conserved protein YciI, contains a putative active-site phosphohistidine</fullName>
    </submittedName>
</protein>
<evidence type="ECO:0000259" key="2">
    <source>
        <dbReference type="Pfam" id="PF03795"/>
    </source>
</evidence>
<dbReference type="Gene3D" id="3.30.70.1060">
    <property type="entry name" value="Dimeric alpha+beta barrel"/>
    <property type="match status" value="1"/>
</dbReference>
<dbReference type="RefSeq" id="WP_089271983.1">
    <property type="nucleotide sequence ID" value="NZ_FZOC01000001.1"/>
</dbReference>
<dbReference type="AlphaFoldDB" id="A0A238YBX8"/>
<dbReference type="Proteomes" id="UP000198324">
    <property type="component" value="Unassembled WGS sequence"/>
</dbReference>
<dbReference type="PANTHER" id="PTHR37828:SF1">
    <property type="entry name" value="YCII-RELATED DOMAIN-CONTAINING PROTEIN"/>
    <property type="match status" value="1"/>
</dbReference>
<gene>
    <name evidence="3" type="ORF">SAMN04488503_0836</name>
</gene>